<dbReference type="EMBL" id="JAUHHC010000006">
    <property type="protein sequence ID" value="MDN3922839.1"/>
    <property type="molecule type" value="Genomic_DNA"/>
</dbReference>
<evidence type="ECO:0000313" key="3">
    <source>
        <dbReference type="Proteomes" id="UP001228044"/>
    </source>
</evidence>
<accession>A0ABT8DZ48</accession>
<evidence type="ECO:0000313" key="2">
    <source>
        <dbReference type="EMBL" id="MDN3922839.1"/>
    </source>
</evidence>
<name>A0ABT8DZ48_9BURK</name>
<feature type="transmembrane region" description="Helical" evidence="1">
    <location>
        <begin position="77"/>
        <end position="94"/>
    </location>
</feature>
<evidence type="ECO:0000256" key="1">
    <source>
        <dbReference type="SAM" id="Phobius"/>
    </source>
</evidence>
<keyword evidence="3" id="KW-1185">Reference proteome</keyword>
<feature type="transmembrane region" description="Helical" evidence="1">
    <location>
        <begin position="38"/>
        <end position="65"/>
    </location>
</feature>
<feature type="transmembrane region" description="Helical" evidence="1">
    <location>
        <begin position="168"/>
        <end position="186"/>
    </location>
</feature>
<feature type="transmembrane region" description="Helical" evidence="1">
    <location>
        <begin position="132"/>
        <end position="162"/>
    </location>
</feature>
<proteinExistence type="predicted"/>
<gene>
    <name evidence="2" type="ORF">QWJ38_21315</name>
</gene>
<dbReference type="Proteomes" id="UP001228044">
    <property type="component" value="Unassembled WGS sequence"/>
</dbReference>
<dbReference type="RefSeq" id="WP_290361151.1">
    <property type="nucleotide sequence ID" value="NZ_JAUHHC010000006.1"/>
</dbReference>
<dbReference type="PANTHER" id="PTHR33802:SF1">
    <property type="entry name" value="XK-RELATED PROTEIN"/>
    <property type="match status" value="1"/>
</dbReference>
<keyword evidence="1" id="KW-0472">Membrane</keyword>
<comment type="caution">
    <text evidence="2">The sequence shown here is derived from an EMBL/GenBank/DDBJ whole genome shotgun (WGS) entry which is preliminary data.</text>
</comment>
<evidence type="ECO:0008006" key="4">
    <source>
        <dbReference type="Google" id="ProtNLM"/>
    </source>
</evidence>
<reference evidence="2 3" key="1">
    <citation type="submission" date="2023-06" db="EMBL/GenBank/DDBJ databases">
        <title>Pelomonas sp. PFR6 16S ribosomal RNA gene Genome sequencing and assembly.</title>
        <authorList>
            <person name="Woo H."/>
        </authorList>
    </citation>
    <scope>NUCLEOTIDE SEQUENCE [LARGE SCALE GENOMIC DNA]</scope>
    <source>
        <strain evidence="2 3">PFR6</strain>
    </source>
</reference>
<keyword evidence="1" id="KW-1133">Transmembrane helix</keyword>
<feature type="transmembrane region" description="Helical" evidence="1">
    <location>
        <begin position="193"/>
        <end position="209"/>
    </location>
</feature>
<sequence>MKLLLLLAALAMPLIALLSEQGQFGPDAGVLSARYPTLLLAAGYAFAIWSLIFALDLAFAVWQALRRGPLAPALRRARPLALAGFVLTTAWMLVFSQRLFWLALLIIWSALACLLGAAQLMARMTDPNGELWLGLLPLGLHAGWLSLAAILNTAQVVVAYQLLPTGDMLPWSLMLWAIAALLLLGANARLQGHPAYAFAVLWGLVGVVIEQSGSSLPGARTSAGVALSLAALLLGQTLYLQWRAHQREGGTAGAL</sequence>
<feature type="transmembrane region" description="Helical" evidence="1">
    <location>
        <begin position="221"/>
        <end position="240"/>
    </location>
</feature>
<dbReference type="PANTHER" id="PTHR33802">
    <property type="entry name" value="SI:CH211-161H7.5-RELATED"/>
    <property type="match status" value="1"/>
</dbReference>
<feature type="transmembrane region" description="Helical" evidence="1">
    <location>
        <begin position="100"/>
        <end position="120"/>
    </location>
</feature>
<protein>
    <recommendedName>
        <fullName evidence="4">TspO/MBR related protein</fullName>
    </recommendedName>
</protein>
<organism evidence="2 3">
    <name type="scientific">Roseateles violae</name>
    <dbReference type="NCBI Taxonomy" id="3058042"/>
    <lineage>
        <taxon>Bacteria</taxon>
        <taxon>Pseudomonadati</taxon>
        <taxon>Pseudomonadota</taxon>
        <taxon>Betaproteobacteria</taxon>
        <taxon>Burkholderiales</taxon>
        <taxon>Sphaerotilaceae</taxon>
        <taxon>Roseateles</taxon>
    </lineage>
</organism>
<keyword evidence="1" id="KW-0812">Transmembrane</keyword>